<evidence type="ECO:0000313" key="10">
    <source>
        <dbReference type="EnsemblMetazoa" id="OVOC1462.1"/>
    </source>
</evidence>
<evidence type="ECO:0000256" key="3">
    <source>
        <dbReference type="ARBA" id="ARBA00022723"/>
    </source>
</evidence>
<organism evidence="10 11">
    <name type="scientific">Onchocerca volvulus</name>
    <dbReference type="NCBI Taxonomy" id="6282"/>
    <lineage>
        <taxon>Eukaryota</taxon>
        <taxon>Metazoa</taxon>
        <taxon>Ecdysozoa</taxon>
        <taxon>Nematoda</taxon>
        <taxon>Chromadorea</taxon>
        <taxon>Rhabditida</taxon>
        <taxon>Spirurina</taxon>
        <taxon>Spiruromorpha</taxon>
        <taxon>Filarioidea</taxon>
        <taxon>Onchocercidae</taxon>
        <taxon>Onchocerca</taxon>
    </lineage>
</organism>
<dbReference type="EC" id="3.1.3.16" evidence="2"/>
<evidence type="ECO:0000256" key="8">
    <source>
        <dbReference type="ARBA" id="ARBA00048336"/>
    </source>
</evidence>
<dbReference type="PANTHER" id="PTHR11668:SF300">
    <property type="entry name" value="SERINE_THREONINE-PROTEIN PHOSPHATASE"/>
    <property type="match status" value="1"/>
</dbReference>
<dbReference type="GO" id="GO:0005634">
    <property type="term" value="C:nucleus"/>
    <property type="evidence" value="ECO:0007669"/>
    <property type="project" value="TreeGrafter"/>
</dbReference>
<dbReference type="GO" id="GO:0005737">
    <property type="term" value="C:cytoplasm"/>
    <property type="evidence" value="ECO:0007669"/>
    <property type="project" value="TreeGrafter"/>
</dbReference>
<evidence type="ECO:0000256" key="2">
    <source>
        <dbReference type="ARBA" id="ARBA00013081"/>
    </source>
</evidence>
<dbReference type="PANTHER" id="PTHR11668">
    <property type="entry name" value="SERINE/THREONINE PROTEIN PHOSPHATASE"/>
    <property type="match status" value="1"/>
</dbReference>
<dbReference type="InterPro" id="IPR006186">
    <property type="entry name" value="Ser/Thr-sp_prot-phosphatase"/>
</dbReference>
<reference evidence="11" key="1">
    <citation type="submission" date="2013-10" db="EMBL/GenBank/DDBJ databases">
        <title>Genome sequencing of Onchocerca volvulus.</title>
        <authorList>
            <person name="Cotton J."/>
            <person name="Tsai J."/>
            <person name="Stanley E."/>
            <person name="Tracey A."/>
            <person name="Holroyd N."/>
            <person name="Lustigman S."/>
            <person name="Berriman M."/>
        </authorList>
    </citation>
    <scope>NUCLEOTIDE SEQUENCE</scope>
</reference>
<keyword evidence="4" id="KW-0378">Hydrolase</keyword>
<accession>A0A8R1XS78</accession>
<dbReference type="SMART" id="SM00156">
    <property type="entry name" value="PP2Ac"/>
    <property type="match status" value="1"/>
</dbReference>
<reference evidence="10" key="2">
    <citation type="submission" date="2022-06" db="UniProtKB">
        <authorList>
            <consortium name="EnsemblMetazoa"/>
        </authorList>
    </citation>
    <scope>IDENTIFICATION</scope>
</reference>
<dbReference type="Gene3D" id="3.60.21.10">
    <property type="match status" value="1"/>
</dbReference>
<sequence>MDQQQPEQGCNRFNRQTLDFLIGSILKKSFCNQISALLWMNREHMIALIHHAIAYIDSGDRMYFVVSDDTLAERSVYLVGSIDGDLIYLVTLLKQYKMPPNSYFIFLGDYLDSFNPKRIDALLLLLCLKLRFPHHICLFRGHFETYEMCKAIGFDRISEDQRLIQSFLLLFEYLPLVGVLGKFLCIHAGISPFMSDNTFLNHFVKPIEIKRMNARERCLLTDILYGIPDKDLNKLFAPSNIYPIGNRFGLRALDQVLDKFNCMLLIRGCGCRESSGVKFDFENKKCISIVSGCSIKHINHANGEYTLLSISANNAWNLLSHYTFTISIKSFIDRFIRSLRNIPNQYDYPERCKACQWIAQGKQPENVTISHTLLKTFAEEMLYPCKLHDYFSIDPRIEQYMYSELFPSCQDFYYHGSNQLIQAFPYSIDEYPLMKPPMLARNGRISRLNDASMRDELNMSHVYSNRIIRPGYDLEQEEEQPRRIPSQQIQQPQENNLQYLRQCQQWLQNIVKPYLSNKYRVERLHDENNDNE</sequence>
<evidence type="ECO:0000256" key="1">
    <source>
        <dbReference type="ARBA" id="ARBA00001936"/>
    </source>
</evidence>
<evidence type="ECO:0000259" key="9">
    <source>
        <dbReference type="SMART" id="SM00156"/>
    </source>
</evidence>
<name>A0A8R1XS78_ONCVO</name>
<proteinExistence type="predicted"/>
<comment type="catalytic activity">
    <reaction evidence="8">
        <text>O-phospho-L-threonyl-[protein] + H2O = L-threonyl-[protein] + phosphate</text>
        <dbReference type="Rhea" id="RHEA:47004"/>
        <dbReference type="Rhea" id="RHEA-COMP:11060"/>
        <dbReference type="Rhea" id="RHEA-COMP:11605"/>
        <dbReference type="ChEBI" id="CHEBI:15377"/>
        <dbReference type="ChEBI" id="CHEBI:30013"/>
        <dbReference type="ChEBI" id="CHEBI:43474"/>
        <dbReference type="ChEBI" id="CHEBI:61977"/>
        <dbReference type="EC" id="3.1.3.16"/>
    </reaction>
</comment>
<dbReference type="InterPro" id="IPR050341">
    <property type="entry name" value="PP1_catalytic_subunit"/>
</dbReference>
<dbReference type="EMBL" id="CMVM020000044">
    <property type="status" value="NOT_ANNOTATED_CDS"/>
    <property type="molecule type" value="Genomic_DNA"/>
</dbReference>
<keyword evidence="5" id="KW-0904">Protein phosphatase</keyword>
<evidence type="ECO:0000256" key="7">
    <source>
        <dbReference type="ARBA" id="ARBA00047761"/>
    </source>
</evidence>
<evidence type="ECO:0000256" key="4">
    <source>
        <dbReference type="ARBA" id="ARBA00022801"/>
    </source>
</evidence>
<dbReference type="Pfam" id="PF00149">
    <property type="entry name" value="Metallophos"/>
    <property type="match status" value="1"/>
</dbReference>
<keyword evidence="11" id="KW-1185">Reference proteome</keyword>
<dbReference type="Proteomes" id="UP000024404">
    <property type="component" value="Unassembled WGS sequence"/>
</dbReference>
<dbReference type="SUPFAM" id="SSF56300">
    <property type="entry name" value="Metallo-dependent phosphatases"/>
    <property type="match status" value="1"/>
</dbReference>
<protein>
    <recommendedName>
        <fullName evidence="2">protein-serine/threonine phosphatase</fullName>
        <ecNumber evidence="2">3.1.3.16</ecNumber>
    </recommendedName>
</protein>
<evidence type="ECO:0000256" key="5">
    <source>
        <dbReference type="ARBA" id="ARBA00022912"/>
    </source>
</evidence>
<dbReference type="InterPro" id="IPR004843">
    <property type="entry name" value="Calcineurin-like_PHP"/>
</dbReference>
<dbReference type="InterPro" id="IPR029052">
    <property type="entry name" value="Metallo-depent_PP-like"/>
</dbReference>
<evidence type="ECO:0000256" key="6">
    <source>
        <dbReference type="ARBA" id="ARBA00023211"/>
    </source>
</evidence>
<feature type="domain" description="Serine/threonine specific protein phosphatases" evidence="9">
    <location>
        <begin position="40"/>
        <end position="313"/>
    </location>
</feature>
<evidence type="ECO:0000313" key="11">
    <source>
        <dbReference type="Proteomes" id="UP000024404"/>
    </source>
</evidence>
<comment type="cofactor">
    <cofactor evidence="1">
        <name>Mn(2+)</name>
        <dbReference type="ChEBI" id="CHEBI:29035"/>
    </cofactor>
</comment>
<comment type="catalytic activity">
    <reaction evidence="7">
        <text>O-phospho-L-seryl-[protein] + H2O = L-seryl-[protein] + phosphate</text>
        <dbReference type="Rhea" id="RHEA:20629"/>
        <dbReference type="Rhea" id="RHEA-COMP:9863"/>
        <dbReference type="Rhea" id="RHEA-COMP:11604"/>
        <dbReference type="ChEBI" id="CHEBI:15377"/>
        <dbReference type="ChEBI" id="CHEBI:29999"/>
        <dbReference type="ChEBI" id="CHEBI:43474"/>
        <dbReference type="ChEBI" id="CHEBI:83421"/>
        <dbReference type="EC" id="3.1.3.16"/>
    </reaction>
</comment>
<keyword evidence="6" id="KW-0464">Manganese</keyword>
<dbReference type="CDD" id="cd00144">
    <property type="entry name" value="MPP_PPP_family"/>
    <property type="match status" value="1"/>
</dbReference>
<keyword evidence="3" id="KW-0479">Metal-binding</keyword>
<dbReference type="GO" id="GO:0046872">
    <property type="term" value="F:metal ion binding"/>
    <property type="evidence" value="ECO:0007669"/>
    <property type="project" value="UniProtKB-KW"/>
</dbReference>
<dbReference type="GO" id="GO:0004722">
    <property type="term" value="F:protein serine/threonine phosphatase activity"/>
    <property type="evidence" value="ECO:0007669"/>
    <property type="project" value="UniProtKB-EC"/>
</dbReference>
<dbReference type="AlphaFoldDB" id="A0A8R1XS78"/>
<dbReference type="EnsemblMetazoa" id="OVOC1462.1">
    <property type="protein sequence ID" value="OVOC1462.1"/>
    <property type="gene ID" value="WBGene00238271"/>
</dbReference>